<proteinExistence type="predicted"/>
<dbReference type="InterPro" id="IPR003607">
    <property type="entry name" value="HD/PDEase_dom"/>
</dbReference>
<dbReference type="AlphaFoldDB" id="C8W3T3"/>
<dbReference type="SUPFAM" id="SSF109604">
    <property type="entry name" value="HD-domain/PDEase-like"/>
    <property type="match status" value="1"/>
</dbReference>
<dbReference type="RefSeq" id="WP_015755908.1">
    <property type="nucleotide sequence ID" value="NC_013216.1"/>
</dbReference>
<feature type="domain" description="HD" evidence="1">
    <location>
        <begin position="34"/>
        <end position="137"/>
    </location>
</feature>
<dbReference type="GO" id="GO:0016787">
    <property type="term" value="F:hydrolase activity"/>
    <property type="evidence" value="ECO:0007669"/>
    <property type="project" value="UniProtKB-KW"/>
</dbReference>
<evidence type="ECO:0000313" key="3">
    <source>
        <dbReference type="Proteomes" id="UP000002217"/>
    </source>
</evidence>
<keyword evidence="3" id="KW-1185">Reference proteome</keyword>
<dbReference type="KEGG" id="dae:Dtox_0234"/>
<dbReference type="HOGENOM" id="CLU_106618_0_0_9"/>
<evidence type="ECO:0000313" key="2">
    <source>
        <dbReference type="EMBL" id="ACV61187.1"/>
    </source>
</evidence>
<dbReference type="SMART" id="SM00471">
    <property type="entry name" value="HDc"/>
    <property type="match status" value="1"/>
</dbReference>
<accession>C8W3T3</accession>
<dbReference type="eggNOG" id="COG1418">
    <property type="taxonomic scope" value="Bacteria"/>
</dbReference>
<dbReference type="NCBIfam" id="TIGR00277">
    <property type="entry name" value="HDIG"/>
    <property type="match status" value="1"/>
</dbReference>
<dbReference type="InterPro" id="IPR006675">
    <property type="entry name" value="HDIG_dom"/>
</dbReference>
<dbReference type="InterPro" id="IPR006674">
    <property type="entry name" value="HD_domain"/>
</dbReference>
<name>C8W3T3_DESAS</name>
<sequence length="162" mass="18879">MIERIDLLLKHPRYFFYLSENSNREQKRRYCRHDWQHMRDVARIAYILAMEEKVLLGRDIIYAAGLLHDIGRWKEYDTGEDHAVVSAVLAREILDCAGYSGIECELILRAIQEHRRASSGSSPLGQLICRADDLSRPCLMCDVKADCYKSNKMETAKYFLVY</sequence>
<dbReference type="Gene3D" id="1.10.3210.10">
    <property type="entry name" value="Hypothetical protein af1432"/>
    <property type="match status" value="1"/>
</dbReference>
<dbReference type="STRING" id="485916.Dtox_0234"/>
<gene>
    <name evidence="2" type="ordered locus">Dtox_0234</name>
</gene>
<protein>
    <submittedName>
        <fullName evidence="2">Metal dependent phosphohydrolase</fullName>
    </submittedName>
</protein>
<dbReference type="PROSITE" id="PS51831">
    <property type="entry name" value="HD"/>
    <property type="match status" value="1"/>
</dbReference>
<evidence type="ECO:0000259" key="1">
    <source>
        <dbReference type="PROSITE" id="PS51831"/>
    </source>
</evidence>
<organism evidence="2 3">
    <name type="scientific">Desulfofarcimen acetoxidans (strain ATCC 49208 / DSM 771 / KCTC 5769 / VKM B-1644 / 5575)</name>
    <name type="common">Desulfotomaculum acetoxidans</name>
    <dbReference type="NCBI Taxonomy" id="485916"/>
    <lineage>
        <taxon>Bacteria</taxon>
        <taxon>Bacillati</taxon>
        <taxon>Bacillota</taxon>
        <taxon>Clostridia</taxon>
        <taxon>Eubacteriales</taxon>
        <taxon>Peptococcaceae</taxon>
        <taxon>Desulfofarcimen</taxon>
    </lineage>
</organism>
<dbReference type="Pfam" id="PF01966">
    <property type="entry name" value="HD"/>
    <property type="match status" value="1"/>
</dbReference>
<reference evidence="2 3" key="1">
    <citation type="journal article" date="2009" name="Stand. Genomic Sci.">
        <title>Complete genome sequence of Desulfotomaculum acetoxidans type strain (5575).</title>
        <authorList>
            <person name="Spring S."/>
            <person name="Lapidus A."/>
            <person name="Schroder M."/>
            <person name="Gleim D."/>
            <person name="Sims D."/>
            <person name="Meincke L."/>
            <person name="Glavina Del Rio T."/>
            <person name="Tice H."/>
            <person name="Copeland A."/>
            <person name="Cheng J.F."/>
            <person name="Lucas S."/>
            <person name="Chen F."/>
            <person name="Nolan M."/>
            <person name="Bruce D."/>
            <person name="Goodwin L."/>
            <person name="Pitluck S."/>
            <person name="Ivanova N."/>
            <person name="Mavromatis K."/>
            <person name="Mikhailova N."/>
            <person name="Pati A."/>
            <person name="Chen A."/>
            <person name="Palaniappan K."/>
            <person name="Land M."/>
            <person name="Hauser L."/>
            <person name="Chang Y.J."/>
            <person name="Jeffries C.D."/>
            <person name="Chain P."/>
            <person name="Saunders E."/>
            <person name="Brettin T."/>
            <person name="Detter J.C."/>
            <person name="Goker M."/>
            <person name="Bristow J."/>
            <person name="Eisen J.A."/>
            <person name="Markowitz V."/>
            <person name="Hugenholtz P."/>
            <person name="Kyrpides N.C."/>
            <person name="Klenk H.P."/>
            <person name="Han C."/>
        </authorList>
    </citation>
    <scope>NUCLEOTIDE SEQUENCE [LARGE SCALE GENOMIC DNA]</scope>
    <source>
        <strain evidence="3">ATCC 49208 / DSM 771 / VKM B-1644</strain>
    </source>
</reference>
<dbReference type="CDD" id="cd00077">
    <property type="entry name" value="HDc"/>
    <property type="match status" value="1"/>
</dbReference>
<dbReference type="Proteomes" id="UP000002217">
    <property type="component" value="Chromosome"/>
</dbReference>
<keyword evidence="2" id="KW-0378">Hydrolase</keyword>
<dbReference type="EMBL" id="CP001720">
    <property type="protein sequence ID" value="ACV61187.1"/>
    <property type="molecule type" value="Genomic_DNA"/>
</dbReference>